<dbReference type="InterPro" id="IPR000639">
    <property type="entry name" value="Epox_hydrolase-like"/>
</dbReference>
<dbReference type="InterPro" id="IPR000073">
    <property type="entry name" value="AB_hydrolase_1"/>
</dbReference>
<dbReference type="InterPro" id="IPR029058">
    <property type="entry name" value="AB_hydrolase_fold"/>
</dbReference>
<dbReference type="SUPFAM" id="SSF53474">
    <property type="entry name" value="alpha/beta-Hydrolases"/>
    <property type="match status" value="1"/>
</dbReference>
<dbReference type="PANTHER" id="PTHR43798:SF33">
    <property type="entry name" value="HYDROLASE, PUTATIVE (AFU_ORTHOLOGUE AFUA_2G14860)-RELATED"/>
    <property type="match status" value="1"/>
</dbReference>
<name>A0A6A4R954_9RHOB</name>
<dbReference type="Proteomes" id="UP000441586">
    <property type="component" value="Unassembled WGS sequence"/>
</dbReference>
<dbReference type="PANTHER" id="PTHR43798">
    <property type="entry name" value="MONOACYLGLYCEROL LIPASE"/>
    <property type="match status" value="1"/>
</dbReference>
<evidence type="ECO:0000259" key="1">
    <source>
        <dbReference type="Pfam" id="PF12697"/>
    </source>
</evidence>
<accession>A0A6A4R954</accession>
<dbReference type="PRINTS" id="PR00111">
    <property type="entry name" value="ABHYDROLASE"/>
</dbReference>
<dbReference type="AlphaFoldDB" id="A0A6A4R954"/>
<dbReference type="Gene3D" id="3.40.50.1820">
    <property type="entry name" value="alpha/beta hydrolase"/>
    <property type="match status" value="1"/>
</dbReference>
<keyword evidence="2" id="KW-0378">Hydrolase</keyword>
<gene>
    <name evidence="2" type="ORF">GP644_23270</name>
</gene>
<evidence type="ECO:0000313" key="3">
    <source>
        <dbReference type="Proteomes" id="UP000441586"/>
    </source>
</evidence>
<feature type="domain" description="AB hydrolase-1" evidence="1">
    <location>
        <begin position="48"/>
        <end position="284"/>
    </location>
</feature>
<dbReference type="Pfam" id="PF12697">
    <property type="entry name" value="Abhydrolase_6"/>
    <property type="match status" value="1"/>
</dbReference>
<evidence type="ECO:0000313" key="2">
    <source>
        <dbReference type="EMBL" id="KAE9624736.1"/>
    </source>
</evidence>
<proteinExistence type="predicted"/>
<protein>
    <submittedName>
        <fullName evidence="2">Alpha/beta fold hydrolase</fullName>
    </submittedName>
</protein>
<dbReference type="GO" id="GO:0016020">
    <property type="term" value="C:membrane"/>
    <property type="evidence" value="ECO:0007669"/>
    <property type="project" value="TreeGrafter"/>
</dbReference>
<sequence length="300" mass="33484">MGLAIAPLYLNLKDVVLTHFHAPPYEYAILPLGRTHYQFAGPPSGEVVVLIHGNAAPLITWDETVGPLVDAGYRVLRYDLFGHGLSDVPTLRRYDKTLYENQLSGLLEILKIDKPVAIVGTSQGGTIAAQFTVRFPDRVTKVCMLAPFVDNLERKLLALLRQPVFGELLIRMASCSKLMDQSACFMDSRVWAAFRDRLQMVWSAAGRRVAILANLRGDALEDASEVFRSLAALRKPVRLLWGDQDQSISRHSISHLRDLVPKCDYSELQGAAHLMHVEFPERINPLVVEFLGAQNSNSRP</sequence>
<comment type="caution">
    <text evidence="2">The sequence shown here is derived from an EMBL/GenBank/DDBJ whole genome shotgun (WGS) entry which is preliminary data.</text>
</comment>
<reference evidence="2 3" key="1">
    <citation type="submission" date="2019-12" db="EMBL/GenBank/DDBJ databases">
        <authorList>
            <person name="Zhang Y.-J."/>
        </authorList>
    </citation>
    <scope>NUCLEOTIDE SEQUENCE [LARGE SCALE GENOMIC DNA]</scope>
    <source>
        <strain evidence="2 3">H18S-6</strain>
    </source>
</reference>
<dbReference type="GO" id="GO:0016787">
    <property type="term" value="F:hydrolase activity"/>
    <property type="evidence" value="ECO:0007669"/>
    <property type="project" value="UniProtKB-KW"/>
</dbReference>
<organism evidence="2 3">
    <name type="scientific">Parasedimentitalea maritima</name>
    <dbReference type="NCBI Taxonomy" id="2578117"/>
    <lineage>
        <taxon>Bacteria</taxon>
        <taxon>Pseudomonadati</taxon>
        <taxon>Pseudomonadota</taxon>
        <taxon>Alphaproteobacteria</taxon>
        <taxon>Rhodobacterales</taxon>
        <taxon>Paracoccaceae</taxon>
        <taxon>Parasedimentitalea</taxon>
    </lineage>
</organism>
<dbReference type="InterPro" id="IPR050266">
    <property type="entry name" value="AB_hydrolase_sf"/>
</dbReference>
<dbReference type="EMBL" id="WSFO01000027">
    <property type="protein sequence ID" value="KAE9624736.1"/>
    <property type="molecule type" value="Genomic_DNA"/>
</dbReference>
<dbReference type="PRINTS" id="PR00412">
    <property type="entry name" value="EPOXHYDRLASE"/>
</dbReference>